<keyword evidence="2" id="KW-1185">Reference proteome</keyword>
<evidence type="ECO:0000313" key="1">
    <source>
        <dbReference type="EMBL" id="MFG6433713.1"/>
    </source>
</evidence>
<proteinExistence type="predicted"/>
<comment type="caution">
    <text evidence="1">The sequence shown here is derived from an EMBL/GenBank/DDBJ whole genome shotgun (WGS) entry which is preliminary data.</text>
</comment>
<gene>
    <name evidence="1" type="ORF">ACG00Y_27670</name>
</gene>
<sequence length="159" mass="17338">MAGELSDSGFINEMRALFLDFDGVLHRAGNGLEDTGPMLVWLPLLADALSAYPDVLVVVHSTWRYQYSSDEIRKLLAGCLGGQPIAIAPRGPRWEAIRWFLQMNPAVASYRILDDEPDEFGHPAPDELLVCESALGLTTPGVLSALMRWLACSGGVEPV</sequence>
<name>A0ABW7FAR7_9BURK</name>
<protein>
    <submittedName>
        <fullName evidence="1">HAD domain-containing protein</fullName>
    </submittedName>
</protein>
<organism evidence="1 2">
    <name type="scientific">Pelomonas parva</name>
    <dbReference type="NCBI Taxonomy" id="3299032"/>
    <lineage>
        <taxon>Bacteria</taxon>
        <taxon>Pseudomonadati</taxon>
        <taxon>Pseudomonadota</taxon>
        <taxon>Betaproteobacteria</taxon>
        <taxon>Burkholderiales</taxon>
        <taxon>Sphaerotilaceae</taxon>
        <taxon>Roseateles</taxon>
    </lineage>
</organism>
<dbReference type="EMBL" id="JBIGHV010000015">
    <property type="protein sequence ID" value="MFG6433713.1"/>
    <property type="molecule type" value="Genomic_DNA"/>
</dbReference>
<dbReference type="Pfam" id="PF18143">
    <property type="entry name" value="HAD_SAK_2"/>
    <property type="match status" value="1"/>
</dbReference>
<dbReference type="Proteomes" id="UP001606210">
    <property type="component" value="Unassembled WGS sequence"/>
</dbReference>
<accession>A0ABW7FAR7</accession>
<evidence type="ECO:0000313" key="2">
    <source>
        <dbReference type="Proteomes" id="UP001606210"/>
    </source>
</evidence>
<reference evidence="1 2" key="1">
    <citation type="submission" date="2024-08" db="EMBL/GenBank/DDBJ databases">
        <authorList>
            <person name="Lu H."/>
        </authorList>
    </citation>
    <scope>NUCLEOTIDE SEQUENCE [LARGE SCALE GENOMIC DNA]</scope>
    <source>
        <strain evidence="1 2">LYH14W</strain>
    </source>
</reference>